<dbReference type="AlphaFoldDB" id="A0A8D8IJV5"/>
<proteinExistence type="predicted"/>
<reference evidence="1" key="1">
    <citation type="submission" date="2021-05" db="EMBL/GenBank/DDBJ databases">
        <authorList>
            <person name="Alioto T."/>
            <person name="Alioto T."/>
            <person name="Gomez Garrido J."/>
        </authorList>
    </citation>
    <scope>NUCLEOTIDE SEQUENCE</scope>
</reference>
<name>A0A8D8IJV5_CULPI</name>
<protein>
    <submittedName>
        <fullName evidence="1">(northern house mosquito) hypothetical protein</fullName>
    </submittedName>
</protein>
<dbReference type="EMBL" id="HBUE01248528">
    <property type="protein sequence ID" value="CAG6553227.1"/>
    <property type="molecule type" value="Transcribed_RNA"/>
</dbReference>
<accession>A0A8D8IJV5</accession>
<evidence type="ECO:0000313" key="1">
    <source>
        <dbReference type="EMBL" id="CAG6553227.1"/>
    </source>
</evidence>
<sequence>MTVAYAVRPVTGRPVRWFRRVLRVGHFRLDAHGEACCSPRGATGNSENVTWSGGCQHGKEEKFAKSRHKTHTRPWSRDFQPKSYDFPITRTRSSARKQTLHLHAM</sequence>
<organism evidence="1">
    <name type="scientific">Culex pipiens</name>
    <name type="common">House mosquito</name>
    <dbReference type="NCBI Taxonomy" id="7175"/>
    <lineage>
        <taxon>Eukaryota</taxon>
        <taxon>Metazoa</taxon>
        <taxon>Ecdysozoa</taxon>
        <taxon>Arthropoda</taxon>
        <taxon>Hexapoda</taxon>
        <taxon>Insecta</taxon>
        <taxon>Pterygota</taxon>
        <taxon>Neoptera</taxon>
        <taxon>Endopterygota</taxon>
        <taxon>Diptera</taxon>
        <taxon>Nematocera</taxon>
        <taxon>Culicoidea</taxon>
        <taxon>Culicidae</taxon>
        <taxon>Culicinae</taxon>
        <taxon>Culicini</taxon>
        <taxon>Culex</taxon>
        <taxon>Culex</taxon>
    </lineage>
</organism>
<dbReference type="EMBL" id="HBUE01355712">
    <property type="protein sequence ID" value="CAG6605561.1"/>
    <property type="molecule type" value="Transcribed_RNA"/>
</dbReference>